<dbReference type="Gene3D" id="2.10.25.10">
    <property type="entry name" value="Laminin"/>
    <property type="match status" value="2"/>
</dbReference>
<comment type="caution">
    <text evidence="5">Lacks conserved residue(s) required for the propagation of feature annotation.</text>
</comment>
<evidence type="ECO:0000313" key="9">
    <source>
        <dbReference type="Proteomes" id="UP000266841"/>
    </source>
</evidence>
<dbReference type="InterPro" id="IPR000742">
    <property type="entry name" value="EGF"/>
</dbReference>
<dbReference type="PANTHER" id="PTHR24049:SF22">
    <property type="entry name" value="DROSOPHILA CRUMBS HOMOLOG"/>
    <property type="match status" value="1"/>
</dbReference>
<sequence>MFFNSGGIGRGSVAGKVCESDARLARVEGNVWHGNGRFGTYTLGSNYAKATDQSILTDGENINKDLCKGFNSLGLGRGVSASMVDNTDYGNAFVGHYNAGDIQHRGHNAYSNFNNLYWKETKNFANGCSSHLLGASYADGNLALSTGRILPLVGGCGSRISTPKTVMDGGQLADSFFPPGYVSLVSDKFSYLLGLPGSPCIVSTAYGNRYDGGILCRVPLRSLKVYSQNLVSFSAPYLIVEVWYGRAQSGSPDSSQSIPFHQIGGDFESDKQGYSLPVVPGAEHHYKLRLSSGDGTIPATWVVEFSDEVVGNRWEVEYINLSLNNYMCGNNGLVNSHHDRRFMWSGDQFMSNEAWGNTGACAADKPGDLPKVDCSLVDEGRLMSAECPELCSNSCGETSYCDCGSATCKIKSGFTEAEVDLCAAARCSDHGSCAAKYLGSNLPTTSSACICDEGWSGSRCQFNPCQTLGIVCQNNGRCAATSDTSAQCICKNGYSGDLCEKSCDGICTGNGGDYPFGCNPSVGEDIVQYRCGNGGGCEYWTEDKIREDDSQWCTFKESSTDNLECTCNEVDDCMLSTPCNNDGSCPTPTYLPDGEACNSTPFGVCQQGVCAQSNTTPLPTSPPVIVPTGQPVTPNPSSSQTSNPSLRPTSGHSHCGCEACTQEVWTTPAINPSNPAENYSCGSRITWMTSVGGGGLSLADACDYVAAEDFSGGQTCSPCSCQTSVPNNQPSTATPT</sequence>
<name>K0RMJ4_THAOC</name>
<dbReference type="GO" id="GO:0005886">
    <property type="term" value="C:plasma membrane"/>
    <property type="evidence" value="ECO:0007669"/>
    <property type="project" value="TreeGrafter"/>
</dbReference>
<dbReference type="Proteomes" id="UP000266841">
    <property type="component" value="Unassembled WGS sequence"/>
</dbReference>
<evidence type="ECO:0000313" key="8">
    <source>
        <dbReference type="EMBL" id="EJK47957.1"/>
    </source>
</evidence>
<reference evidence="8 9" key="1">
    <citation type="journal article" date="2012" name="Genome Biol.">
        <title>Genome and low-iron response of an oceanic diatom adapted to chronic iron limitation.</title>
        <authorList>
            <person name="Lommer M."/>
            <person name="Specht M."/>
            <person name="Roy A.S."/>
            <person name="Kraemer L."/>
            <person name="Andreson R."/>
            <person name="Gutowska M.A."/>
            <person name="Wolf J."/>
            <person name="Bergner S.V."/>
            <person name="Schilhabel M.B."/>
            <person name="Klostermeier U.C."/>
            <person name="Beiko R.G."/>
            <person name="Rosenstiel P."/>
            <person name="Hippler M."/>
            <person name="Laroche J."/>
        </authorList>
    </citation>
    <scope>NUCLEOTIDE SEQUENCE [LARGE SCALE GENOMIC DNA]</scope>
    <source>
        <strain evidence="8 9">CCMP1005</strain>
    </source>
</reference>
<feature type="region of interest" description="Disordered" evidence="6">
    <location>
        <begin position="620"/>
        <end position="649"/>
    </location>
</feature>
<dbReference type="SMART" id="SM00181">
    <property type="entry name" value="EGF"/>
    <property type="match status" value="2"/>
</dbReference>
<dbReference type="PANTHER" id="PTHR24049">
    <property type="entry name" value="CRUMBS FAMILY MEMBER"/>
    <property type="match status" value="1"/>
</dbReference>
<keyword evidence="1 5" id="KW-0245">EGF-like domain</keyword>
<comment type="caution">
    <text evidence="8">The sequence shown here is derived from an EMBL/GenBank/DDBJ whole genome shotgun (WGS) entry which is preliminary data.</text>
</comment>
<keyword evidence="4 5" id="KW-1015">Disulfide bond</keyword>
<proteinExistence type="predicted"/>
<evidence type="ECO:0000256" key="2">
    <source>
        <dbReference type="ARBA" id="ARBA00022729"/>
    </source>
</evidence>
<evidence type="ECO:0000259" key="7">
    <source>
        <dbReference type="PROSITE" id="PS50026"/>
    </source>
</evidence>
<evidence type="ECO:0000256" key="1">
    <source>
        <dbReference type="ARBA" id="ARBA00022536"/>
    </source>
</evidence>
<dbReference type="GO" id="GO:0032991">
    <property type="term" value="C:protein-containing complex"/>
    <property type="evidence" value="ECO:0007669"/>
    <property type="project" value="TreeGrafter"/>
</dbReference>
<feature type="disulfide bond" evidence="5">
    <location>
        <begin position="490"/>
        <end position="499"/>
    </location>
</feature>
<dbReference type="InterPro" id="IPR051022">
    <property type="entry name" value="Notch_Cell-Fate_Det"/>
</dbReference>
<evidence type="ECO:0000256" key="4">
    <source>
        <dbReference type="ARBA" id="ARBA00023157"/>
    </source>
</evidence>
<gene>
    <name evidence="8" type="ORF">THAOC_33286</name>
</gene>
<keyword evidence="2" id="KW-0732">Signal</keyword>
<evidence type="ECO:0000256" key="6">
    <source>
        <dbReference type="SAM" id="MobiDB-lite"/>
    </source>
</evidence>
<keyword evidence="9" id="KW-1185">Reference proteome</keyword>
<dbReference type="PROSITE" id="PS50026">
    <property type="entry name" value="EGF_3"/>
    <property type="match status" value="1"/>
</dbReference>
<dbReference type="GO" id="GO:0045197">
    <property type="term" value="P:establishment or maintenance of epithelial cell apical/basal polarity"/>
    <property type="evidence" value="ECO:0007669"/>
    <property type="project" value="TreeGrafter"/>
</dbReference>
<evidence type="ECO:0000256" key="3">
    <source>
        <dbReference type="ARBA" id="ARBA00022737"/>
    </source>
</evidence>
<protein>
    <recommendedName>
        <fullName evidence="7">EGF-like domain-containing protein</fullName>
    </recommendedName>
</protein>
<feature type="compositionally biased region" description="Low complexity" evidence="6">
    <location>
        <begin position="630"/>
        <end position="645"/>
    </location>
</feature>
<dbReference type="AlphaFoldDB" id="K0RMJ4"/>
<dbReference type="GO" id="GO:0007157">
    <property type="term" value="P:heterophilic cell-cell adhesion via plasma membrane cell adhesion molecules"/>
    <property type="evidence" value="ECO:0007669"/>
    <property type="project" value="TreeGrafter"/>
</dbReference>
<accession>K0RMJ4</accession>
<organism evidence="8 9">
    <name type="scientific">Thalassiosira oceanica</name>
    <name type="common">Marine diatom</name>
    <dbReference type="NCBI Taxonomy" id="159749"/>
    <lineage>
        <taxon>Eukaryota</taxon>
        <taxon>Sar</taxon>
        <taxon>Stramenopiles</taxon>
        <taxon>Ochrophyta</taxon>
        <taxon>Bacillariophyta</taxon>
        <taxon>Coscinodiscophyceae</taxon>
        <taxon>Thalassiosirophycidae</taxon>
        <taxon>Thalassiosirales</taxon>
        <taxon>Thalassiosiraceae</taxon>
        <taxon>Thalassiosira</taxon>
    </lineage>
</organism>
<dbReference type="PROSITE" id="PS00022">
    <property type="entry name" value="EGF_1"/>
    <property type="match status" value="1"/>
</dbReference>
<evidence type="ECO:0000256" key="5">
    <source>
        <dbReference type="PROSITE-ProRule" id="PRU00076"/>
    </source>
</evidence>
<feature type="non-terminal residue" evidence="8">
    <location>
        <position position="736"/>
    </location>
</feature>
<dbReference type="OrthoDB" id="2094524at2759"/>
<feature type="domain" description="EGF-like" evidence="7">
    <location>
        <begin position="461"/>
        <end position="500"/>
    </location>
</feature>
<keyword evidence="3" id="KW-0677">Repeat</keyword>
<dbReference type="EMBL" id="AGNL01046433">
    <property type="protein sequence ID" value="EJK47957.1"/>
    <property type="molecule type" value="Genomic_DNA"/>
</dbReference>